<evidence type="ECO:0000313" key="2">
    <source>
        <dbReference type="Proteomes" id="UP001597221"/>
    </source>
</evidence>
<gene>
    <name evidence="1" type="ORF">ACFSBH_15020</name>
</gene>
<comment type="caution">
    <text evidence="1">The sequence shown here is derived from an EMBL/GenBank/DDBJ whole genome shotgun (WGS) entry which is preliminary data.</text>
</comment>
<dbReference type="RefSeq" id="WP_379598384.1">
    <property type="nucleotide sequence ID" value="NZ_JBHUDE010000140.1"/>
</dbReference>
<dbReference type="Proteomes" id="UP001597221">
    <property type="component" value="Unassembled WGS sequence"/>
</dbReference>
<organism evidence="1 2">
    <name type="scientific">Oceanobacillus luteolus</name>
    <dbReference type="NCBI Taxonomy" id="1274358"/>
    <lineage>
        <taxon>Bacteria</taxon>
        <taxon>Bacillati</taxon>
        <taxon>Bacillota</taxon>
        <taxon>Bacilli</taxon>
        <taxon>Bacillales</taxon>
        <taxon>Bacillaceae</taxon>
        <taxon>Oceanobacillus</taxon>
    </lineage>
</organism>
<accession>A0ABW4HUD4</accession>
<keyword evidence="2" id="KW-1185">Reference proteome</keyword>
<evidence type="ECO:0008006" key="3">
    <source>
        <dbReference type="Google" id="ProtNLM"/>
    </source>
</evidence>
<proteinExistence type="predicted"/>
<reference evidence="2" key="1">
    <citation type="journal article" date="2019" name="Int. J. Syst. Evol. Microbiol.">
        <title>The Global Catalogue of Microorganisms (GCM) 10K type strain sequencing project: providing services to taxonomists for standard genome sequencing and annotation.</title>
        <authorList>
            <consortium name="The Broad Institute Genomics Platform"/>
            <consortium name="The Broad Institute Genome Sequencing Center for Infectious Disease"/>
            <person name="Wu L."/>
            <person name="Ma J."/>
        </authorList>
    </citation>
    <scope>NUCLEOTIDE SEQUENCE [LARGE SCALE GENOMIC DNA]</scope>
    <source>
        <strain evidence="2">CGMCC 1.12376</strain>
    </source>
</reference>
<protein>
    <recommendedName>
        <fullName evidence="3">DUF503 family protein</fullName>
    </recommendedName>
</protein>
<sequence>MERVLPCLRNLLKTYRNSHQANRTAEVIAENIEDIAVAIEVGTGSIVAVIEEGIENIAVHAVEDIIDMLEAVIIKDVSTAAVK</sequence>
<evidence type="ECO:0000313" key="1">
    <source>
        <dbReference type="EMBL" id="MFD1608935.1"/>
    </source>
</evidence>
<dbReference type="EMBL" id="JBHUDE010000140">
    <property type="protein sequence ID" value="MFD1608935.1"/>
    <property type="molecule type" value="Genomic_DNA"/>
</dbReference>
<name>A0ABW4HUD4_9BACI</name>